<reference evidence="1 2" key="1">
    <citation type="submission" date="2017-06" db="EMBL/GenBank/DDBJ databases">
        <authorList>
            <person name="Furmanczyk E.M."/>
        </authorList>
    </citation>
    <scope>NUCLEOTIDE SEQUENCE [LARGE SCALE GENOMIC DNA]</scope>
    <source>
        <strain evidence="1 2">DSM 16611</strain>
    </source>
</reference>
<proteinExistence type="predicted"/>
<accession>A0ABX4DPV9</accession>
<evidence type="ECO:0000313" key="2">
    <source>
        <dbReference type="Proteomes" id="UP000215455"/>
    </source>
</evidence>
<dbReference type="Proteomes" id="UP000215455">
    <property type="component" value="Unassembled WGS sequence"/>
</dbReference>
<sequence>MAMGAGLIGWFRRLTVYSASGTGVPAVRKVRMDARQGVMTVVRVNEALNERMSIYPVFEIFMWCSGSLVTEAVGG</sequence>
<organism evidence="1 2">
    <name type="scientific">Pseudomonas umsongensis</name>
    <dbReference type="NCBI Taxonomy" id="198618"/>
    <lineage>
        <taxon>Bacteria</taxon>
        <taxon>Pseudomonadati</taxon>
        <taxon>Pseudomonadota</taxon>
        <taxon>Gammaproteobacteria</taxon>
        <taxon>Pseudomonadales</taxon>
        <taxon>Pseudomonadaceae</taxon>
        <taxon>Pseudomonas</taxon>
    </lineage>
</organism>
<keyword evidence="2" id="KW-1185">Reference proteome</keyword>
<dbReference type="EMBL" id="NIWU01000006">
    <property type="protein sequence ID" value="OXR29120.1"/>
    <property type="molecule type" value="Genomic_DNA"/>
</dbReference>
<protein>
    <submittedName>
        <fullName evidence="1">Uncharacterized protein</fullName>
    </submittedName>
</protein>
<evidence type="ECO:0000313" key="1">
    <source>
        <dbReference type="EMBL" id="OXR29120.1"/>
    </source>
</evidence>
<comment type="caution">
    <text evidence="1">The sequence shown here is derived from an EMBL/GenBank/DDBJ whole genome shotgun (WGS) entry which is preliminary data.</text>
</comment>
<gene>
    <name evidence="1" type="ORF">PSUM_25030</name>
</gene>
<name>A0ABX4DPV9_9PSED</name>